<feature type="region of interest" description="Disordered" evidence="1">
    <location>
        <begin position="188"/>
        <end position="311"/>
    </location>
</feature>
<proteinExistence type="predicted"/>
<dbReference type="EMBL" id="CADCWE010000054">
    <property type="protein sequence ID" value="CAA9530724.1"/>
    <property type="molecule type" value="Genomic_DNA"/>
</dbReference>
<protein>
    <submittedName>
        <fullName evidence="2">Uncharacterized protein</fullName>
    </submittedName>
</protein>
<feature type="region of interest" description="Disordered" evidence="1">
    <location>
        <begin position="54"/>
        <end position="86"/>
    </location>
</feature>
<feature type="region of interest" description="Disordered" evidence="1">
    <location>
        <begin position="1"/>
        <end position="39"/>
    </location>
</feature>
<feature type="compositionally biased region" description="Low complexity" evidence="1">
    <location>
        <begin position="1"/>
        <end position="14"/>
    </location>
</feature>
<evidence type="ECO:0000256" key="1">
    <source>
        <dbReference type="SAM" id="MobiDB-lite"/>
    </source>
</evidence>
<feature type="compositionally biased region" description="Basic and acidic residues" evidence="1">
    <location>
        <begin position="271"/>
        <end position="302"/>
    </location>
</feature>
<organism evidence="2">
    <name type="scientific">uncultured Thermomicrobiales bacterium</name>
    <dbReference type="NCBI Taxonomy" id="1645740"/>
    <lineage>
        <taxon>Bacteria</taxon>
        <taxon>Pseudomonadati</taxon>
        <taxon>Thermomicrobiota</taxon>
        <taxon>Thermomicrobia</taxon>
        <taxon>Thermomicrobiales</taxon>
        <taxon>environmental samples</taxon>
    </lineage>
</organism>
<reference evidence="2" key="1">
    <citation type="submission" date="2020-02" db="EMBL/GenBank/DDBJ databases">
        <authorList>
            <person name="Meier V. D."/>
        </authorList>
    </citation>
    <scope>NUCLEOTIDE SEQUENCE</scope>
    <source>
        <strain evidence="2">AVDCRST_MAG73</strain>
    </source>
</reference>
<accession>A0A6J4TS29</accession>
<feature type="non-terminal residue" evidence="2">
    <location>
        <position position="311"/>
    </location>
</feature>
<gene>
    <name evidence="2" type="ORF">AVDCRST_MAG73-924</name>
</gene>
<sequence>GNTRPARPAAARDPSPVERLAAEPGLRRRVDAGGDPARALVRRSGPVGLLRQLHQPGADRAQRPVSGMGRPGKLPALVRRPGPGDGLPQLAGLRRRVGDARPVRAWVGAGAVAGPRRGAGLPADAAGLRRGAAGLGQPDRDRRVPMGGDVRLLLRVAEPGADLRRLAAGQLARRGADALRDRGQRLARHRLRDADLPRRPAHHPDPDLRGGAGGWRRRRAPLLGPHAAEPAPHRGAGPALGHDVDLRHLRPDPNPDQRRPRQPNPGHRPLRLRDRVPGLRDRLRLDHRGRDAGDQRRLRDRVSAGVAAEGL</sequence>
<name>A0A6J4TS29_9BACT</name>
<feature type="non-terminal residue" evidence="2">
    <location>
        <position position="1"/>
    </location>
</feature>
<feature type="compositionally biased region" description="Basic and acidic residues" evidence="1">
    <location>
        <begin position="242"/>
        <end position="259"/>
    </location>
</feature>
<dbReference type="AlphaFoldDB" id="A0A6J4TS29"/>
<evidence type="ECO:0000313" key="2">
    <source>
        <dbReference type="EMBL" id="CAA9530724.1"/>
    </source>
</evidence>
<feature type="compositionally biased region" description="Basic and acidic residues" evidence="1">
    <location>
        <begin position="192"/>
        <end position="208"/>
    </location>
</feature>